<dbReference type="eggNOG" id="ENOG50333Q4">
    <property type="taxonomic scope" value="Bacteria"/>
</dbReference>
<dbReference type="RefSeq" id="WP_008278454.1">
    <property type="nucleotide sequence ID" value="NZ_AAXW01000081.1"/>
</dbReference>
<comment type="caution">
    <text evidence="1">The sequence shown here is derived from an EMBL/GenBank/DDBJ whole genome shotgun (WGS) entry which is preliminary data.</text>
</comment>
<organism evidence="1 2">
    <name type="scientific">Crocosphaera chwakensis CCY0110</name>
    <dbReference type="NCBI Taxonomy" id="391612"/>
    <lineage>
        <taxon>Bacteria</taxon>
        <taxon>Bacillati</taxon>
        <taxon>Cyanobacteriota</taxon>
        <taxon>Cyanophyceae</taxon>
        <taxon>Oscillatoriophycideae</taxon>
        <taxon>Chroococcales</taxon>
        <taxon>Aphanothecaceae</taxon>
        <taxon>Crocosphaera</taxon>
        <taxon>Crocosphaera chwakensis</taxon>
    </lineage>
</organism>
<sequence>MITLEQVLNSVEQLSLEEQEMLLNILHHRLIDLRRQEIARDAKDSIAAFQEGKLKPQPLEEILTKLRATLD</sequence>
<evidence type="ECO:0000313" key="2">
    <source>
        <dbReference type="Proteomes" id="UP000003781"/>
    </source>
</evidence>
<gene>
    <name evidence="1" type="ORF">CY0110_26984</name>
</gene>
<protein>
    <recommendedName>
        <fullName evidence="3">HigA protein (Antitoxin to HigB)</fullName>
    </recommendedName>
</protein>
<dbReference type="EMBL" id="AAXW01000081">
    <property type="protein sequence ID" value="EAZ88478.1"/>
    <property type="molecule type" value="Genomic_DNA"/>
</dbReference>
<proteinExistence type="predicted"/>
<name>A3IYI8_9CHRO</name>
<keyword evidence="2" id="KW-1185">Reference proteome</keyword>
<dbReference type="AlphaFoldDB" id="A3IYI8"/>
<dbReference type="Proteomes" id="UP000003781">
    <property type="component" value="Unassembled WGS sequence"/>
</dbReference>
<evidence type="ECO:0008006" key="3">
    <source>
        <dbReference type="Google" id="ProtNLM"/>
    </source>
</evidence>
<reference evidence="1 2" key="1">
    <citation type="submission" date="2007-03" db="EMBL/GenBank/DDBJ databases">
        <authorList>
            <person name="Stal L."/>
            <person name="Ferriera S."/>
            <person name="Johnson J."/>
            <person name="Kravitz S."/>
            <person name="Beeson K."/>
            <person name="Sutton G."/>
            <person name="Rogers Y.-H."/>
            <person name="Friedman R."/>
            <person name="Frazier M."/>
            <person name="Venter J.C."/>
        </authorList>
    </citation>
    <scope>NUCLEOTIDE SEQUENCE [LARGE SCALE GENOMIC DNA]</scope>
    <source>
        <strain evidence="1 2">CCY0110</strain>
    </source>
</reference>
<accession>A3IYI8</accession>
<evidence type="ECO:0000313" key="1">
    <source>
        <dbReference type="EMBL" id="EAZ88478.1"/>
    </source>
</evidence>
<dbReference type="OrthoDB" id="583178at2"/>